<dbReference type="HOGENOM" id="CLU_120069_1_2_0"/>
<sequence>MKRLVMIAAALLTCTAAWRITAHDPAHGPDVKPVMAQNIAEKIDGVVTRATMAEVTWQGGDFSEPHRHPGPTFVYVLAGEIETQVGDGPLLRLKAGDTLYEPSQALHRVTRNVHPDKPAKILALHLHPVDAKELVIPEPIQE</sequence>
<dbReference type="PANTHER" id="PTHR38599:SF1">
    <property type="entry name" value="CUPIN DOMAIN PROTEIN (AFU_ORTHOLOGUE AFUA_3G13620)"/>
    <property type="match status" value="1"/>
</dbReference>
<dbReference type="AlphaFoldDB" id="A3ZRB5"/>
<evidence type="ECO:0000259" key="2">
    <source>
        <dbReference type="Pfam" id="PF07883"/>
    </source>
</evidence>
<dbReference type="InterPro" id="IPR011051">
    <property type="entry name" value="RmlC_Cupin_sf"/>
</dbReference>
<dbReference type="Gene3D" id="2.60.120.10">
    <property type="entry name" value="Jelly Rolls"/>
    <property type="match status" value="1"/>
</dbReference>
<feature type="chain" id="PRO_5002664023" evidence="1">
    <location>
        <begin position="23"/>
        <end position="142"/>
    </location>
</feature>
<dbReference type="STRING" id="314230.DSM3645_11726"/>
<dbReference type="InterPro" id="IPR014710">
    <property type="entry name" value="RmlC-like_jellyroll"/>
</dbReference>
<protein>
    <submittedName>
        <fullName evidence="3">Cupin region protein</fullName>
    </submittedName>
</protein>
<dbReference type="eggNOG" id="COG1917">
    <property type="taxonomic scope" value="Bacteria"/>
</dbReference>
<dbReference type="SUPFAM" id="SSF51182">
    <property type="entry name" value="RmlC-like cupins"/>
    <property type="match status" value="1"/>
</dbReference>
<dbReference type="Proteomes" id="UP000004358">
    <property type="component" value="Unassembled WGS sequence"/>
</dbReference>
<organism evidence="3 4">
    <name type="scientific">Blastopirellula marina DSM 3645</name>
    <dbReference type="NCBI Taxonomy" id="314230"/>
    <lineage>
        <taxon>Bacteria</taxon>
        <taxon>Pseudomonadati</taxon>
        <taxon>Planctomycetota</taxon>
        <taxon>Planctomycetia</taxon>
        <taxon>Pirellulales</taxon>
        <taxon>Pirellulaceae</taxon>
        <taxon>Blastopirellula</taxon>
    </lineage>
</organism>
<feature type="signal peptide" evidence="1">
    <location>
        <begin position="1"/>
        <end position="22"/>
    </location>
</feature>
<accession>A3ZRB5</accession>
<proteinExistence type="predicted"/>
<keyword evidence="1" id="KW-0732">Signal</keyword>
<comment type="caution">
    <text evidence="3">The sequence shown here is derived from an EMBL/GenBank/DDBJ whole genome shotgun (WGS) entry which is preliminary data.</text>
</comment>
<dbReference type="Pfam" id="PF07883">
    <property type="entry name" value="Cupin_2"/>
    <property type="match status" value="1"/>
</dbReference>
<dbReference type="RefSeq" id="WP_002650241.1">
    <property type="nucleotide sequence ID" value="NZ_CH672376.1"/>
</dbReference>
<dbReference type="InterPro" id="IPR013096">
    <property type="entry name" value="Cupin_2"/>
</dbReference>
<evidence type="ECO:0000313" key="4">
    <source>
        <dbReference type="Proteomes" id="UP000004358"/>
    </source>
</evidence>
<name>A3ZRB5_9BACT</name>
<evidence type="ECO:0000256" key="1">
    <source>
        <dbReference type="SAM" id="SignalP"/>
    </source>
</evidence>
<dbReference type="OrthoDB" id="9813436at2"/>
<evidence type="ECO:0000313" key="3">
    <source>
        <dbReference type="EMBL" id="EAQ80684.1"/>
    </source>
</evidence>
<dbReference type="CDD" id="cd02234">
    <property type="entry name" value="cupin_BLR7677-like"/>
    <property type="match status" value="1"/>
</dbReference>
<dbReference type="PANTHER" id="PTHR38599">
    <property type="entry name" value="CUPIN DOMAIN PROTEIN (AFU_ORTHOLOGUE AFUA_3G13620)"/>
    <property type="match status" value="1"/>
</dbReference>
<gene>
    <name evidence="3" type="ORF">DSM3645_11726</name>
</gene>
<dbReference type="EMBL" id="AANZ01000007">
    <property type="protein sequence ID" value="EAQ80684.1"/>
    <property type="molecule type" value="Genomic_DNA"/>
</dbReference>
<feature type="domain" description="Cupin type-2" evidence="2">
    <location>
        <begin position="55"/>
        <end position="123"/>
    </location>
</feature>
<reference evidence="3 4" key="1">
    <citation type="submission" date="2006-02" db="EMBL/GenBank/DDBJ databases">
        <authorList>
            <person name="Amann R."/>
            <person name="Ferriera S."/>
            <person name="Johnson J."/>
            <person name="Kravitz S."/>
            <person name="Halpern A."/>
            <person name="Remington K."/>
            <person name="Beeson K."/>
            <person name="Tran B."/>
            <person name="Rogers Y.-H."/>
            <person name="Friedman R."/>
            <person name="Venter J.C."/>
        </authorList>
    </citation>
    <scope>NUCLEOTIDE SEQUENCE [LARGE SCALE GENOMIC DNA]</scope>
    <source>
        <strain evidence="3 4">DSM 3645</strain>
    </source>
</reference>